<dbReference type="GO" id="GO:0007346">
    <property type="term" value="P:regulation of mitotic cell cycle"/>
    <property type="evidence" value="ECO:0007669"/>
    <property type="project" value="TreeGrafter"/>
</dbReference>
<dbReference type="InParanoid" id="A0A0N1PGX6"/>
<gene>
    <name evidence="2" type="ORF">RR48_05229</name>
</gene>
<keyword evidence="3" id="KW-1185">Reference proteome</keyword>
<dbReference type="PANTHER" id="PTHR14894:SF0">
    <property type="entry name" value="CDK5 REGULATORY SUBUNIT-ASSOCIATED PROTEIN 3"/>
    <property type="match status" value="1"/>
</dbReference>
<sequence>MESRKTHWYMARFEARTSRLQVKSLTPEPPTLQIEIDNQGITESNIPIDINIGKLQDWLVSRRHVNKEWQKNIIAVREKINNAIQDMPVHDDIATLLSGSYINYFHCLKIIEILKQTEADTKNIFGRYGSQRMKDWLDVVRSYEKENLYLAEAAQMLVRNINYEIPSLKKQIAKEEQIQLECEKKHMEYLKNEASGKSEFLTLCKQLGIEGNKIKKELVERLQELPELYDKIGKSLKPILPAIELYSAFTKYVLGDEAPQVLPLLQYMVEHGNTTVYEWTYGEAPLSVELDPIHIEVEDDKAAGDQIDFGDGAIDFGADTSIDFGEGDASGEIDWGNIDVATTDDLSADVATISLEESGIVVEDAGLQGGVATGREALTLLDNPTTSNQLVEQLLELESFLKMRVYETSTSEQTFSLLQQLPAESEAALGGMLAAVQRAAADLTAPHIMHLHNVKHSPRYVDVLTAQLEQKLSVCDKMSKLAERESERRQGAESRAAELRPLLARIIQRTKELQAQIEADISKKYKGRPVNVIGGVKFL</sequence>
<name>A0A0N1PGX6_PAPMA</name>
<dbReference type="Pfam" id="PF05600">
    <property type="entry name" value="CDK5RAP3"/>
    <property type="match status" value="1"/>
</dbReference>
<evidence type="ECO:0000313" key="3">
    <source>
        <dbReference type="Proteomes" id="UP000053240"/>
    </source>
</evidence>
<evidence type="ECO:0000256" key="1">
    <source>
        <dbReference type="ARBA" id="ARBA00007478"/>
    </source>
</evidence>
<dbReference type="FunCoup" id="A0A0N1PGX6">
    <property type="interactions" value="1470"/>
</dbReference>
<accession>A0A0N1PGX6</accession>
<reference evidence="2 3" key="1">
    <citation type="journal article" date="2015" name="Nat. Commun.">
        <title>Outbred genome sequencing and CRISPR/Cas9 gene editing in butterflies.</title>
        <authorList>
            <person name="Li X."/>
            <person name="Fan D."/>
            <person name="Zhang W."/>
            <person name="Liu G."/>
            <person name="Zhang L."/>
            <person name="Zhao L."/>
            <person name="Fang X."/>
            <person name="Chen L."/>
            <person name="Dong Y."/>
            <person name="Chen Y."/>
            <person name="Ding Y."/>
            <person name="Zhao R."/>
            <person name="Feng M."/>
            <person name="Zhu Y."/>
            <person name="Feng Y."/>
            <person name="Jiang X."/>
            <person name="Zhu D."/>
            <person name="Xiang H."/>
            <person name="Feng X."/>
            <person name="Li S."/>
            <person name="Wang J."/>
            <person name="Zhang G."/>
            <person name="Kronforst M.R."/>
            <person name="Wang W."/>
        </authorList>
    </citation>
    <scope>NUCLEOTIDE SEQUENCE [LARGE SCALE GENOMIC DNA]</scope>
    <source>
        <strain evidence="2">Ya'a_city_454_Pm</strain>
        <tissue evidence="2">Whole body</tissue>
    </source>
</reference>
<dbReference type="Proteomes" id="UP000053240">
    <property type="component" value="Unassembled WGS sequence"/>
</dbReference>
<proteinExistence type="inferred from homology"/>
<organism evidence="2 3">
    <name type="scientific">Papilio machaon</name>
    <name type="common">Old World swallowtail butterfly</name>
    <dbReference type="NCBI Taxonomy" id="76193"/>
    <lineage>
        <taxon>Eukaryota</taxon>
        <taxon>Metazoa</taxon>
        <taxon>Ecdysozoa</taxon>
        <taxon>Arthropoda</taxon>
        <taxon>Hexapoda</taxon>
        <taxon>Insecta</taxon>
        <taxon>Pterygota</taxon>
        <taxon>Neoptera</taxon>
        <taxon>Endopterygota</taxon>
        <taxon>Lepidoptera</taxon>
        <taxon>Glossata</taxon>
        <taxon>Ditrysia</taxon>
        <taxon>Papilionoidea</taxon>
        <taxon>Papilionidae</taxon>
        <taxon>Papilioninae</taxon>
        <taxon>Papilio</taxon>
    </lineage>
</organism>
<dbReference type="PANTHER" id="PTHR14894">
    <property type="entry name" value="CDK5 REGULATORY SUBUNIT-ASSOCIATED PROTEIN 3"/>
    <property type="match status" value="1"/>
</dbReference>
<dbReference type="InterPro" id="IPR008491">
    <property type="entry name" value="CDK5RAP3"/>
</dbReference>
<dbReference type="AlphaFoldDB" id="A0A0N1PGX6"/>
<protein>
    <submittedName>
        <fullName evidence="2">CDK5RAP3-like protein</fullName>
    </submittedName>
</protein>
<dbReference type="GO" id="GO:0012505">
    <property type="term" value="C:endomembrane system"/>
    <property type="evidence" value="ECO:0007669"/>
    <property type="project" value="TreeGrafter"/>
</dbReference>
<dbReference type="EMBL" id="KQ460650">
    <property type="protein sequence ID" value="KPJ13120.1"/>
    <property type="molecule type" value="Genomic_DNA"/>
</dbReference>
<dbReference type="STRING" id="76193.A0A0N1PGX6"/>
<comment type="similarity">
    <text evidence="1">Belongs to the CDK5RAP3 family.</text>
</comment>
<evidence type="ECO:0000313" key="2">
    <source>
        <dbReference type="EMBL" id="KPJ13120.1"/>
    </source>
</evidence>